<gene>
    <name evidence="1" type="ORF">SAMN05421833_12992</name>
</gene>
<protein>
    <submittedName>
        <fullName evidence="1">Uncharacterized protein</fullName>
    </submittedName>
</protein>
<dbReference type="AlphaFoldDB" id="A0A1N7GJA4"/>
<dbReference type="Proteomes" id="UP000186096">
    <property type="component" value="Unassembled WGS sequence"/>
</dbReference>
<accession>A0A1N7GJA4</accession>
<evidence type="ECO:0000313" key="2">
    <source>
        <dbReference type="Proteomes" id="UP000186096"/>
    </source>
</evidence>
<sequence length="114" mass="12317">MSGHPLAVDLGIAVRVFTITRLRVRAVQFPHERDKVLFLFAASASAQIPGLLAETWQALVDELPIIGVNPHHRGVPHPGHPLFRKQAFGAAGLVSYVVDDAARAVHVCSIIWAG</sequence>
<reference evidence="2" key="1">
    <citation type="submission" date="2017-01" db="EMBL/GenBank/DDBJ databases">
        <authorList>
            <person name="Varghese N."/>
            <person name="Submissions S."/>
        </authorList>
    </citation>
    <scope>NUCLEOTIDE SEQUENCE [LARGE SCALE GENOMIC DNA]</scope>
    <source>
        <strain evidence="2">ATCC 12950</strain>
    </source>
</reference>
<evidence type="ECO:0000313" key="1">
    <source>
        <dbReference type="EMBL" id="SIS12609.1"/>
    </source>
</evidence>
<dbReference type="EMBL" id="FTNI01000029">
    <property type="protein sequence ID" value="SIS12609.1"/>
    <property type="molecule type" value="Genomic_DNA"/>
</dbReference>
<organism evidence="1 2">
    <name type="scientific">Microbispora rosea</name>
    <dbReference type="NCBI Taxonomy" id="58117"/>
    <lineage>
        <taxon>Bacteria</taxon>
        <taxon>Bacillati</taxon>
        <taxon>Actinomycetota</taxon>
        <taxon>Actinomycetes</taxon>
        <taxon>Streptosporangiales</taxon>
        <taxon>Streptosporangiaceae</taxon>
        <taxon>Microbispora</taxon>
    </lineage>
</organism>
<name>A0A1N7GJA4_9ACTN</name>
<proteinExistence type="predicted"/>
<keyword evidence="2" id="KW-1185">Reference proteome</keyword>